<dbReference type="InterPro" id="IPR011991">
    <property type="entry name" value="ArsR-like_HTH"/>
</dbReference>
<evidence type="ECO:0000256" key="1">
    <source>
        <dbReference type="ARBA" id="ARBA00023015"/>
    </source>
</evidence>
<dbReference type="PANTHER" id="PTHR30154:SF53">
    <property type="entry name" value="HTH-TYPE TRANSCRIPTIONAL REGULATOR LRPC"/>
    <property type="match status" value="1"/>
</dbReference>
<keyword evidence="1" id="KW-0805">Transcription regulation</keyword>
<dbReference type="GO" id="GO:0043200">
    <property type="term" value="P:response to amino acid"/>
    <property type="evidence" value="ECO:0007669"/>
    <property type="project" value="TreeGrafter"/>
</dbReference>
<dbReference type="PROSITE" id="PS00519">
    <property type="entry name" value="HTH_ASNC_1"/>
    <property type="match status" value="1"/>
</dbReference>
<dbReference type="Pfam" id="PF13404">
    <property type="entry name" value="HTH_AsnC-type"/>
    <property type="match status" value="1"/>
</dbReference>
<dbReference type="SMART" id="SM00344">
    <property type="entry name" value="HTH_ASNC"/>
    <property type="match status" value="1"/>
</dbReference>
<evidence type="ECO:0000313" key="8">
    <source>
        <dbReference type="Proteomes" id="UP000471152"/>
    </source>
</evidence>
<dbReference type="Pfam" id="PF01037">
    <property type="entry name" value="AsnC_trans_reg"/>
    <property type="match status" value="1"/>
</dbReference>
<dbReference type="InterPro" id="IPR019885">
    <property type="entry name" value="Tscrpt_reg_HTH_AsnC-type_CS"/>
</dbReference>
<evidence type="ECO:0000313" key="6">
    <source>
        <dbReference type="EMBL" id="NEN52303.1"/>
    </source>
</evidence>
<evidence type="ECO:0000313" key="5">
    <source>
        <dbReference type="EMBL" id="NEK95415.1"/>
    </source>
</evidence>
<dbReference type="Proteomes" id="UP000471152">
    <property type="component" value="Unassembled WGS sequence"/>
</dbReference>
<organism evidence="5 7">
    <name type="scientific">Modestobacter muralis</name>
    <dbReference type="NCBI Taxonomy" id="1608614"/>
    <lineage>
        <taxon>Bacteria</taxon>
        <taxon>Bacillati</taxon>
        <taxon>Actinomycetota</taxon>
        <taxon>Actinomycetes</taxon>
        <taxon>Geodermatophilales</taxon>
        <taxon>Geodermatophilaceae</taxon>
        <taxon>Modestobacter</taxon>
    </lineage>
</organism>
<gene>
    <name evidence="6" type="ORF">G3R41_15405</name>
    <name evidence="5" type="ORF">GCU67_14755</name>
</gene>
<name>A0A6P0EWG2_9ACTN</name>
<dbReference type="SUPFAM" id="SSF46785">
    <property type="entry name" value="Winged helix' DNA-binding domain"/>
    <property type="match status" value="1"/>
</dbReference>
<dbReference type="InterPro" id="IPR000485">
    <property type="entry name" value="AsnC-type_HTH_dom"/>
</dbReference>
<dbReference type="Gene3D" id="1.10.10.10">
    <property type="entry name" value="Winged helix-like DNA-binding domain superfamily/Winged helix DNA-binding domain"/>
    <property type="match status" value="1"/>
</dbReference>
<protein>
    <submittedName>
        <fullName evidence="5">Lrp/AsnC family transcriptional regulator</fullName>
    </submittedName>
</protein>
<dbReference type="InterPro" id="IPR011008">
    <property type="entry name" value="Dimeric_a/b-barrel"/>
</dbReference>
<evidence type="ECO:0000259" key="4">
    <source>
        <dbReference type="PROSITE" id="PS50956"/>
    </source>
</evidence>
<dbReference type="SUPFAM" id="SSF54909">
    <property type="entry name" value="Dimeric alpha+beta barrel"/>
    <property type="match status" value="1"/>
</dbReference>
<dbReference type="GO" id="GO:0005829">
    <property type="term" value="C:cytosol"/>
    <property type="evidence" value="ECO:0007669"/>
    <property type="project" value="TreeGrafter"/>
</dbReference>
<comment type="caution">
    <text evidence="5">The sequence shown here is derived from an EMBL/GenBank/DDBJ whole genome shotgun (WGS) entry which is preliminary data.</text>
</comment>
<dbReference type="CDD" id="cd00090">
    <property type="entry name" value="HTH_ARSR"/>
    <property type="match status" value="1"/>
</dbReference>
<dbReference type="InterPro" id="IPR036388">
    <property type="entry name" value="WH-like_DNA-bd_sf"/>
</dbReference>
<dbReference type="PANTHER" id="PTHR30154">
    <property type="entry name" value="LEUCINE-RESPONSIVE REGULATORY PROTEIN"/>
    <property type="match status" value="1"/>
</dbReference>
<dbReference type="PRINTS" id="PR00033">
    <property type="entry name" value="HTHASNC"/>
</dbReference>
<evidence type="ECO:0000313" key="7">
    <source>
        <dbReference type="Proteomes" id="UP000468828"/>
    </source>
</evidence>
<dbReference type="AlphaFoldDB" id="A0A6P0EWG2"/>
<reference evidence="6 8" key="2">
    <citation type="submission" date="2020-02" db="EMBL/GenBank/DDBJ databases">
        <title>The WGS of Modestobacter muralis DSM 100205.</title>
        <authorList>
            <person name="Jiang Z."/>
        </authorList>
    </citation>
    <scope>NUCLEOTIDE SEQUENCE [LARGE SCALE GENOMIC DNA]</scope>
    <source>
        <strain evidence="6 8">DSM 100205</strain>
    </source>
</reference>
<dbReference type="InterPro" id="IPR019887">
    <property type="entry name" value="Tscrpt_reg_AsnC/Lrp_C"/>
</dbReference>
<dbReference type="InterPro" id="IPR036390">
    <property type="entry name" value="WH_DNA-bd_sf"/>
</dbReference>
<feature type="domain" description="HTH asnC-type" evidence="4">
    <location>
        <begin position="18"/>
        <end position="77"/>
    </location>
</feature>
<proteinExistence type="predicted"/>
<dbReference type="GO" id="GO:0043565">
    <property type="term" value="F:sequence-specific DNA binding"/>
    <property type="evidence" value="ECO:0007669"/>
    <property type="project" value="InterPro"/>
</dbReference>
<keyword evidence="2" id="KW-0238">DNA-binding</keyword>
<dbReference type="Gene3D" id="3.30.70.920">
    <property type="match status" value="1"/>
</dbReference>
<evidence type="ECO:0000256" key="3">
    <source>
        <dbReference type="ARBA" id="ARBA00023163"/>
    </source>
</evidence>
<dbReference type="RefSeq" id="WP_163611973.1">
    <property type="nucleotide sequence ID" value="NZ_JAAGWB010000043.1"/>
</dbReference>
<dbReference type="Proteomes" id="UP000468828">
    <property type="component" value="Unassembled WGS sequence"/>
</dbReference>
<dbReference type="PROSITE" id="PS50956">
    <property type="entry name" value="HTH_ASNC_2"/>
    <property type="match status" value="1"/>
</dbReference>
<reference evidence="5 7" key="1">
    <citation type="submission" date="2020-01" db="EMBL/GenBank/DDBJ databases">
        <title>the WGS Modestobacter muralis CPCC 204518.</title>
        <authorList>
            <person name="Jiang Z."/>
        </authorList>
    </citation>
    <scope>NUCLEOTIDE SEQUENCE [LARGE SCALE GENOMIC DNA]</scope>
    <source>
        <strain evidence="5 7">DSM 100205</strain>
    </source>
</reference>
<evidence type="ECO:0000256" key="2">
    <source>
        <dbReference type="ARBA" id="ARBA00023125"/>
    </source>
</evidence>
<keyword evidence="3" id="KW-0804">Transcription</keyword>
<dbReference type="EMBL" id="JAAGWH010000041">
    <property type="protein sequence ID" value="NEK95415.1"/>
    <property type="molecule type" value="Genomic_DNA"/>
</dbReference>
<accession>A0A6P0EWG2</accession>
<sequence>MASSSSAPEPGGQPAAPDVDRALLAALSRDGRASYTELAELVGLSVSAVHQRVRRLEQRGLITGYAAQVDARALGLPLTAFVSITPIDVGHPDDAPALLAHLTAVEACHAVAGVESYILKVRVAGPDALEALLHEIRAVANVSTRTTVVLSTAYENRPPV</sequence>
<dbReference type="EMBL" id="JAAGWB010000043">
    <property type="protein sequence ID" value="NEN52303.1"/>
    <property type="molecule type" value="Genomic_DNA"/>
</dbReference>
<keyword evidence="7" id="KW-1185">Reference proteome</keyword>
<dbReference type="InterPro" id="IPR019888">
    <property type="entry name" value="Tscrpt_reg_AsnC-like"/>
</dbReference>